<evidence type="ECO:0000313" key="6">
    <source>
        <dbReference type="Proteomes" id="UP000230646"/>
    </source>
</evidence>
<dbReference type="EC" id="3.1.-.-" evidence="1"/>
<gene>
    <name evidence="4" type="ORF">CO097_02750</name>
    <name evidence="3" type="ORF">COZ07_08265</name>
    <name evidence="2" type="ORF">COZ58_03590</name>
</gene>
<comment type="caution">
    <text evidence="3">The sequence shown here is derived from an EMBL/GenBank/DDBJ whole genome shotgun (WGS) entry which is preliminary data.</text>
</comment>
<dbReference type="GO" id="GO:0004521">
    <property type="term" value="F:RNA endonuclease activity"/>
    <property type="evidence" value="ECO:0007669"/>
    <property type="project" value="TreeGrafter"/>
</dbReference>
<accession>A0A2M7PM84</accession>
<protein>
    <recommendedName>
        <fullName evidence="1">mRNA interferase</fullName>
        <ecNumber evidence="1">3.1.-.-</ecNumber>
    </recommendedName>
</protein>
<keyword evidence="1" id="KW-0255">Endonuclease</keyword>
<dbReference type="PIRSF" id="PIRSF033490">
    <property type="entry name" value="MazF"/>
    <property type="match status" value="1"/>
</dbReference>
<dbReference type="EMBL" id="PFIP01000062">
    <property type="protein sequence ID" value="PIX34548.1"/>
    <property type="molecule type" value="Genomic_DNA"/>
</dbReference>
<dbReference type="GO" id="GO:0016075">
    <property type="term" value="P:rRNA catabolic process"/>
    <property type="evidence" value="ECO:0007669"/>
    <property type="project" value="TreeGrafter"/>
</dbReference>
<evidence type="ECO:0000256" key="1">
    <source>
        <dbReference type="PIRNR" id="PIRNR033490"/>
    </source>
</evidence>
<dbReference type="Pfam" id="PF02452">
    <property type="entry name" value="PemK_toxin"/>
    <property type="match status" value="1"/>
</dbReference>
<dbReference type="GO" id="GO:0006402">
    <property type="term" value="P:mRNA catabolic process"/>
    <property type="evidence" value="ECO:0007669"/>
    <property type="project" value="TreeGrafter"/>
</dbReference>
<dbReference type="SUPFAM" id="SSF50118">
    <property type="entry name" value="Cell growth inhibitor/plasmid maintenance toxic component"/>
    <property type="match status" value="1"/>
</dbReference>
<proteinExistence type="inferred from homology"/>
<reference evidence="5 6" key="1">
    <citation type="submission" date="2017-09" db="EMBL/GenBank/DDBJ databases">
        <title>Depth-based differentiation of microbial function through sediment-hosted aquifers and enrichment of novel symbionts in the deep terrestrial subsurface.</title>
        <authorList>
            <person name="Probst A.J."/>
            <person name="Ladd B."/>
            <person name="Jarett J.K."/>
            <person name="Geller-Mcgrath D.E."/>
            <person name="Sieber C.M."/>
            <person name="Emerson J.B."/>
            <person name="Anantharaman K."/>
            <person name="Thomas B.C."/>
            <person name="Malmstrom R."/>
            <person name="Stieglmeier M."/>
            <person name="Klingl A."/>
            <person name="Woyke T."/>
            <person name="Ryan C.M."/>
            <person name="Banfield J.F."/>
        </authorList>
    </citation>
    <scope>NUCLEOTIDE SEQUENCE [LARGE SCALE GENOMIC DNA]</scope>
    <source>
        <strain evidence="3">CG_4_10_14_3_um_filter_34_13</strain>
        <strain evidence="4">CG_4_9_14_3_um_filter_33_16</strain>
    </source>
</reference>
<dbReference type="EMBL" id="PFKO01000305">
    <property type="protein sequence ID" value="PIY31730.1"/>
    <property type="molecule type" value="Genomic_DNA"/>
</dbReference>
<dbReference type="AlphaFoldDB" id="A0A2M7PM84"/>
<accession>A0A2M8CDZ6</accession>
<dbReference type="Proteomes" id="UP000228560">
    <property type="component" value="Unassembled WGS sequence"/>
</dbReference>
<comment type="function">
    <text evidence="1">Toxic component of a type II toxin-antitoxin (TA) system.</text>
</comment>
<accession>A0A2M7K8S6</accession>
<dbReference type="Proteomes" id="UP000231493">
    <property type="component" value="Unassembled WGS sequence"/>
</dbReference>
<dbReference type="Gene3D" id="2.30.30.110">
    <property type="match status" value="1"/>
</dbReference>
<dbReference type="PANTHER" id="PTHR33988:SF2">
    <property type="entry name" value="ENDORIBONUCLEASE MAZF"/>
    <property type="match status" value="1"/>
</dbReference>
<keyword evidence="1" id="KW-0540">Nuclease</keyword>
<keyword evidence="1" id="KW-0378">Hydrolase</keyword>
<name>A0A2M7PM84_9BACT</name>
<evidence type="ECO:0000313" key="4">
    <source>
        <dbReference type="EMBL" id="PJB57283.1"/>
    </source>
</evidence>
<dbReference type="InterPro" id="IPR011067">
    <property type="entry name" value="Plasmid_toxin/cell-grow_inhib"/>
</dbReference>
<dbReference type="Proteomes" id="UP000230646">
    <property type="component" value="Unassembled WGS sequence"/>
</dbReference>
<dbReference type="GO" id="GO:0016787">
    <property type="term" value="F:hydrolase activity"/>
    <property type="evidence" value="ECO:0007669"/>
    <property type="project" value="UniProtKB-KW"/>
</dbReference>
<dbReference type="PANTHER" id="PTHR33988">
    <property type="entry name" value="ENDORIBONUCLEASE MAZF-RELATED"/>
    <property type="match status" value="1"/>
</dbReference>
<evidence type="ECO:0000313" key="2">
    <source>
        <dbReference type="EMBL" id="PIX34548.1"/>
    </source>
</evidence>
<sequence>MIVKIGDVYLVEIPTDGGHEQAGLRPALIVQSEEKINELPTVLIVPLTSKTKATIFPFTFLIEPNQSNNLSSSSVALVFQLRAIDKRRLKHKIGKLEKRMILHMKQILKEIMELNTK</sequence>
<dbReference type="InterPro" id="IPR003477">
    <property type="entry name" value="PemK-like"/>
</dbReference>
<comment type="similarity">
    <text evidence="1">Belongs to the PemK/MazF family.</text>
</comment>
<evidence type="ECO:0000313" key="3">
    <source>
        <dbReference type="EMBL" id="PIY31730.1"/>
    </source>
</evidence>
<dbReference type="EMBL" id="PFTV01000071">
    <property type="protein sequence ID" value="PJB57283.1"/>
    <property type="molecule type" value="Genomic_DNA"/>
</dbReference>
<reference evidence="2" key="2">
    <citation type="submission" date="2017-09" db="EMBL/GenBank/DDBJ databases">
        <title>Depth-based differentiation of microbial function through sediment-hosted aquifers and enrichment of novel symbionts in the deep terrestrial subsurface.</title>
        <authorList>
            <person name="Probst A.J."/>
            <person name="Ladd B."/>
            <person name="Jarett J.K."/>
            <person name="Geller-Mcgrath D.E."/>
            <person name="Sieber C.M.K."/>
            <person name="Emerson J.B."/>
            <person name="Anantharaman K."/>
            <person name="Thomas B.C."/>
            <person name="Malmstrom R."/>
            <person name="Stieglmeier M."/>
            <person name="Klingl A."/>
            <person name="Woyke T."/>
            <person name="Ryan C.M."/>
            <person name="Banfield J.F."/>
        </authorList>
    </citation>
    <scope>NUCLEOTIDE SEQUENCE</scope>
    <source>
        <strain evidence="2">CG_4_8_14_3_um_filter_34_18</strain>
    </source>
</reference>
<evidence type="ECO:0000313" key="5">
    <source>
        <dbReference type="Proteomes" id="UP000228560"/>
    </source>
</evidence>
<dbReference type="GO" id="GO:0003677">
    <property type="term" value="F:DNA binding"/>
    <property type="evidence" value="ECO:0007669"/>
    <property type="project" value="InterPro"/>
</dbReference>
<organism evidence="3 6">
    <name type="scientific">Candidatus Infernicultor aquiphilus</name>
    <dbReference type="NCBI Taxonomy" id="1805029"/>
    <lineage>
        <taxon>Bacteria</taxon>
        <taxon>Pseudomonadati</taxon>
        <taxon>Atribacterota</taxon>
        <taxon>Candidatus Phoenicimicrobiia</taxon>
        <taxon>Candidatus Pheonicimicrobiales</taxon>
        <taxon>Candidatus Phoenicimicrobiaceae</taxon>
        <taxon>Candidatus Infernicultor</taxon>
    </lineage>
</organism>